<comment type="subcellular location">
    <subcellularLocation>
        <location evidence="1">Nucleus</location>
    </subcellularLocation>
</comment>
<dbReference type="Pfam" id="PF05225">
    <property type="entry name" value="HTH_psq"/>
    <property type="match status" value="1"/>
</dbReference>
<dbReference type="OrthoDB" id="6605720at2759"/>
<feature type="domain" description="HTH psq-type" evidence="2">
    <location>
        <begin position="9"/>
        <end position="42"/>
    </location>
</feature>
<evidence type="ECO:0000256" key="1">
    <source>
        <dbReference type="ARBA" id="ARBA00004123"/>
    </source>
</evidence>
<keyword evidence="4" id="KW-1185">Reference proteome</keyword>
<evidence type="ECO:0000259" key="2">
    <source>
        <dbReference type="Pfam" id="PF05225"/>
    </source>
</evidence>
<accession>A0A7T8GPN6</accession>
<proteinExistence type="predicted"/>
<feature type="non-terminal residue" evidence="3">
    <location>
        <position position="1"/>
    </location>
</feature>
<organism evidence="3 4">
    <name type="scientific">Caligus rogercresseyi</name>
    <name type="common">Sea louse</name>
    <dbReference type="NCBI Taxonomy" id="217165"/>
    <lineage>
        <taxon>Eukaryota</taxon>
        <taxon>Metazoa</taxon>
        <taxon>Ecdysozoa</taxon>
        <taxon>Arthropoda</taxon>
        <taxon>Crustacea</taxon>
        <taxon>Multicrustacea</taxon>
        <taxon>Hexanauplia</taxon>
        <taxon>Copepoda</taxon>
        <taxon>Siphonostomatoida</taxon>
        <taxon>Caligidae</taxon>
        <taxon>Caligus</taxon>
    </lineage>
</organism>
<dbReference type="InterPro" id="IPR009057">
    <property type="entry name" value="Homeodomain-like_sf"/>
</dbReference>
<reference evidence="4" key="1">
    <citation type="submission" date="2021-01" db="EMBL/GenBank/DDBJ databases">
        <title>Caligus Genome Assembly.</title>
        <authorList>
            <person name="Gallardo-Escarate C."/>
        </authorList>
    </citation>
    <scope>NUCLEOTIDE SEQUENCE [LARGE SCALE GENOMIC DNA]</scope>
</reference>
<dbReference type="GO" id="GO:0005634">
    <property type="term" value="C:nucleus"/>
    <property type="evidence" value="ECO:0007669"/>
    <property type="project" value="UniProtKB-SubCell"/>
</dbReference>
<dbReference type="EMBL" id="CP045907">
    <property type="protein sequence ID" value="QQP35452.1"/>
    <property type="molecule type" value="Genomic_DNA"/>
</dbReference>
<dbReference type="GO" id="GO:0003677">
    <property type="term" value="F:DNA binding"/>
    <property type="evidence" value="ECO:0007669"/>
    <property type="project" value="InterPro"/>
</dbReference>
<evidence type="ECO:0000313" key="3">
    <source>
        <dbReference type="EMBL" id="QQP35452.1"/>
    </source>
</evidence>
<dbReference type="SUPFAM" id="SSF46689">
    <property type="entry name" value="Homeodomain-like"/>
    <property type="match status" value="1"/>
</dbReference>
<sequence>RKTDRIVSKDSLAKAADDVKNGKLSVRKAAQTYGVSRTTLQQSISMNAEQREAAGYSQCSALNLVIPTTLETALANHVKDMDNRYHGLTAQKCMTLAYEFATANGIKVPAAWTNNTNPIPKAPPRKN</sequence>
<feature type="non-terminal residue" evidence="3">
    <location>
        <position position="127"/>
    </location>
</feature>
<dbReference type="InterPro" id="IPR007889">
    <property type="entry name" value="HTH_Psq"/>
</dbReference>
<evidence type="ECO:0000313" key="4">
    <source>
        <dbReference type="Proteomes" id="UP000595437"/>
    </source>
</evidence>
<dbReference type="Proteomes" id="UP000595437">
    <property type="component" value="Chromosome 18"/>
</dbReference>
<dbReference type="AlphaFoldDB" id="A0A7T8GPN6"/>
<protein>
    <recommendedName>
        <fullName evidence="2">HTH psq-type domain-containing protein</fullName>
    </recommendedName>
</protein>
<name>A0A7T8GPN6_CALRO</name>
<gene>
    <name evidence="3" type="ORF">FKW44_023684</name>
</gene>
<dbReference type="Gene3D" id="1.10.10.60">
    <property type="entry name" value="Homeodomain-like"/>
    <property type="match status" value="1"/>
</dbReference>